<dbReference type="Gene3D" id="3.40.309.10">
    <property type="entry name" value="Aldehyde Dehydrogenase, Chain A, domain 2"/>
    <property type="match status" value="1"/>
</dbReference>
<evidence type="ECO:0000259" key="7">
    <source>
        <dbReference type="Pfam" id="PF00171"/>
    </source>
</evidence>
<evidence type="ECO:0000256" key="3">
    <source>
        <dbReference type="ARBA" id="ARBA00023027"/>
    </source>
</evidence>
<dbReference type="InterPro" id="IPR016163">
    <property type="entry name" value="Ald_DH_C"/>
</dbReference>
<dbReference type="InterPro" id="IPR016160">
    <property type="entry name" value="Ald_DH_CS_CYS"/>
</dbReference>
<comment type="similarity">
    <text evidence="1 6">Belongs to the aldehyde dehydrogenase family.</text>
</comment>
<keyword evidence="3" id="KW-0520">NAD</keyword>
<dbReference type="FunFam" id="3.40.605.10:FF:000007">
    <property type="entry name" value="NAD/NADP-dependent betaine aldehyde dehydrogenase"/>
    <property type="match status" value="1"/>
</dbReference>
<dbReference type="Pfam" id="PF00171">
    <property type="entry name" value="Aldedh"/>
    <property type="match status" value="1"/>
</dbReference>
<dbReference type="InterPro" id="IPR015590">
    <property type="entry name" value="Aldehyde_DH_dom"/>
</dbReference>
<dbReference type="InterPro" id="IPR029510">
    <property type="entry name" value="Ald_DH_CS_GLU"/>
</dbReference>
<accession>A0A418Q732</accession>
<dbReference type="GO" id="GO:0016620">
    <property type="term" value="F:oxidoreductase activity, acting on the aldehyde or oxo group of donors, NAD or NADP as acceptor"/>
    <property type="evidence" value="ECO:0007669"/>
    <property type="project" value="InterPro"/>
</dbReference>
<dbReference type="STRING" id="1451189.CFAL_06595"/>
<dbReference type="OrthoDB" id="6882680at2"/>
<evidence type="ECO:0000256" key="1">
    <source>
        <dbReference type="ARBA" id="ARBA00009986"/>
    </source>
</evidence>
<dbReference type="FunFam" id="3.40.309.10:FF:000012">
    <property type="entry name" value="Betaine aldehyde dehydrogenase"/>
    <property type="match status" value="1"/>
</dbReference>
<dbReference type="Gene3D" id="3.40.605.10">
    <property type="entry name" value="Aldehyde Dehydrogenase, Chain A, domain 1"/>
    <property type="match status" value="1"/>
</dbReference>
<feature type="domain" description="Aldehyde dehydrogenase" evidence="7">
    <location>
        <begin position="36"/>
        <end position="512"/>
    </location>
</feature>
<evidence type="ECO:0000313" key="8">
    <source>
        <dbReference type="EMBL" id="RIX34933.1"/>
    </source>
</evidence>
<keyword evidence="9" id="KW-1185">Reference proteome</keyword>
<evidence type="ECO:0000256" key="2">
    <source>
        <dbReference type="ARBA" id="ARBA00023002"/>
    </source>
</evidence>
<dbReference type="SUPFAM" id="SSF53720">
    <property type="entry name" value="ALDH-like"/>
    <property type="match status" value="1"/>
</dbReference>
<dbReference type="InterPro" id="IPR016162">
    <property type="entry name" value="Ald_DH_N"/>
</dbReference>
<dbReference type="RefSeq" id="WP_039910927.1">
    <property type="nucleotide sequence ID" value="NZ_CBCRUA010000004.1"/>
</dbReference>
<dbReference type="PROSITE" id="PS00070">
    <property type="entry name" value="ALDEHYDE_DEHYDR_CYS"/>
    <property type="match status" value="1"/>
</dbReference>
<comment type="pathway">
    <text evidence="4">Amine and polyamine biosynthesis; betaine biosynthesis via choline pathway; betaine from betaine aldehyde: step 1/1.</text>
</comment>
<dbReference type="Proteomes" id="UP000285278">
    <property type="component" value="Unassembled WGS sequence"/>
</dbReference>
<keyword evidence="2 6" id="KW-0560">Oxidoreductase</keyword>
<dbReference type="PANTHER" id="PTHR43860">
    <property type="entry name" value="BETAINE ALDEHYDE DEHYDROGENASE"/>
    <property type="match status" value="1"/>
</dbReference>
<organism evidence="8 9">
    <name type="scientific">Corynebacterium falsenii</name>
    <dbReference type="NCBI Taxonomy" id="108486"/>
    <lineage>
        <taxon>Bacteria</taxon>
        <taxon>Bacillati</taxon>
        <taxon>Actinomycetota</taxon>
        <taxon>Actinomycetes</taxon>
        <taxon>Mycobacteriales</taxon>
        <taxon>Corynebacteriaceae</taxon>
        <taxon>Corynebacterium</taxon>
    </lineage>
</organism>
<protein>
    <submittedName>
        <fullName evidence="8">Aldehyde dehydrogenase family protein</fullName>
    </submittedName>
</protein>
<evidence type="ECO:0000256" key="5">
    <source>
        <dbReference type="PROSITE-ProRule" id="PRU10007"/>
    </source>
</evidence>
<evidence type="ECO:0000313" key="9">
    <source>
        <dbReference type="Proteomes" id="UP000285278"/>
    </source>
</evidence>
<feature type="active site" evidence="5">
    <location>
        <position position="274"/>
    </location>
</feature>
<dbReference type="PANTHER" id="PTHR43860:SF2">
    <property type="entry name" value="BETAINE ALDEHYDE DEHYDROGENASE-RELATED"/>
    <property type="match status" value="1"/>
</dbReference>
<name>A0A418Q732_9CORY</name>
<comment type="caution">
    <text evidence="8">The sequence shown here is derived from an EMBL/GenBank/DDBJ whole genome shotgun (WGS) entry which is preliminary data.</text>
</comment>
<sequence>MSSTQSTLFNPAECELLKGVHANPEQPASLFINGEWVPATKGETRTIINPADNTTVGVVSEASDEDTNKAIAAARTSFDSEVWSSVPAVDRGKLLLGVAQKIRENKDLFAAAESADTGKRFPESQADMDDIANAFDYFGTLAQHAAGRVVDPGDPNVRSRIDAEPVGVCALITPWNYPLLQVSWKVAPALAAGNSFVLKQAELTPHTAMLLMAVLDELGLPAGVGNLITGAGANCGNPLSESPDVDMVSFTGGLQTGRLIARNAAESVKRVALELGGKNPNVIFADADFDAAVDNALNGAFVHSGQVCSAGSRIVVEESIHDKFVEALTKGAEKIKLGGPLDEAAETGALISEDHRKKVADYVDHAREQGATVLTGGRIPTDEDNNGPHSTGNTDLTGGVYYLPTILDNCTQEMDCVHDEAFGPTVTIETFTTEEEAVAIANDTVYGLAGAVWTSDAGKAERVARKLRHGTIWINDFHPYLPQAEWGGMKASGIGRELGPTGLEEYQEHKHVYTNIAPAVTGWFGGNS</sequence>
<gene>
    <name evidence="8" type="ORF">D3M95_06415</name>
</gene>
<dbReference type="AlphaFoldDB" id="A0A418Q732"/>
<proteinExistence type="inferred from homology"/>
<reference evidence="8 9" key="1">
    <citation type="submission" date="2018-09" db="EMBL/GenBank/DDBJ databases">
        <title>Optimization and identification of Corynebacterium falsenii FN1-14 from fish paste.</title>
        <authorList>
            <person name="Daroonpunt R."/>
            <person name="Tanasupawat S."/>
        </authorList>
    </citation>
    <scope>NUCLEOTIDE SEQUENCE [LARGE SCALE GENOMIC DNA]</scope>
    <source>
        <strain evidence="8 9">FN1-14</strain>
    </source>
</reference>
<evidence type="ECO:0000256" key="4">
    <source>
        <dbReference type="ARBA" id="ARBA00037921"/>
    </source>
</evidence>
<dbReference type="PROSITE" id="PS00687">
    <property type="entry name" value="ALDEHYDE_DEHYDR_GLU"/>
    <property type="match status" value="1"/>
</dbReference>
<dbReference type="InterPro" id="IPR016161">
    <property type="entry name" value="Ald_DH/histidinol_DH"/>
</dbReference>
<evidence type="ECO:0000256" key="6">
    <source>
        <dbReference type="RuleBase" id="RU003345"/>
    </source>
</evidence>
<dbReference type="EMBL" id="QXJK01000005">
    <property type="protein sequence ID" value="RIX34933.1"/>
    <property type="molecule type" value="Genomic_DNA"/>
</dbReference>